<comment type="caution">
    <text evidence="10">The sequence shown here is derived from an EMBL/GenBank/DDBJ whole genome shotgun (WGS) entry which is preliminary data.</text>
</comment>
<proteinExistence type="predicted"/>
<sequence length="754" mass="83811">MRFFKNFKGHMPMVFTIIAFLFIQAMCDLSLPDYTASLIDTGINNSGIEYATPEKISEESYQGIAMWMTDKEKSKWESAYKKQSNGNYKLKDKSKENMEKLDKTFSEPILVYSMISQAQDKKNNNENTGQDMSEYMKEIDMDSLDNQAKMDLAAVQNGTMTQEQFMAAHFDLIRDTVRDKMGSAIDSMGDSLVQSSAISFVKKEYKKIGVDVETKQVSYLWSTGAKMLAMALLMTVSAIIVGFLASKVSASIGKELREKVFNKVLEFSDAEINKFSTASLITRSTNDVQQIQMVCVMLLRMVAYAPILAVGGIIMVIKTHSGMEWIIVVAVVALLCLVAILMALAMPKFKIMQDLVDRVNLVSREILTGIPVIRAFSREKKEEERFDVANKSLTKVMLFTNRVMTFMMPLMMMVMYGITILIEWVASHRINQGALEVGSMTAFITYTMQIVMSFLMITMVSIMLPRATVAAERIDDVLDTDVSIKDKKEAKMLDAPKGIVEFKNVDFKYPDGDTNVLEGIDFIAKPGETTAIIGSTGSGKSTVAKLIPRFYDVTEGQITIDGIDVKDLSQKSIRDNIGYVPQKGILFSGTIASNIKYGAENASDEQMLEAATIAQATEFIDCKEEKYDSPISQGGTNVSGGQKQRLSIARAIAKNPRIYIFDDSFSALDFKTDAALRKALSPKVKESTVIIVAQRISTVLQAKQIIVLDDGKMVGKGTHKELMKNCEVYKQIASSQMSEAELAASLNEEVDKDE</sequence>
<name>A0ABT2M310_9FIRM</name>
<dbReference type="PROSITE" id="PS50929">
    <property type="entry name" value="ABC_TM1F"/>
    <property type="match status" value="1"/>
</dbReference>
<gene>
    <name evidence="10" type="ORF">N5B56_12635</name>
</gene>
<dbReference type="Gene3D" id="1.20.1560.10">
    <property type="entry name" value="ABC transporter type 1, transmembrane domain"/>
    <property type="match status" value="1"/>
</dbReference>
<dbReference type="PROSITE" id="PS50893">
    <property type="entry name" value="ABC_TRANSPORTER_2"/>
    <property type="match status" value="1"/>
</dbReference>
<accession>A0ABT2M310</accession>
<dbReference type="PROSITE" id="PS00211">
    <property type="entry name" value="ABC_TRANSPORTER_1"/>
    <property type="match status" value="1"/>
</dbReference>
<dbReference type="GO" id="GO:0005524">
    <property type="term" value="F:ATP binding"/>
    <property type="evidence" value="ECO:0007669"/>
    <property type="project" value="UniProtKB-KW"/>
</dbReference>
<dbReference type="InterPro" id="IPR017871">
    <property type="entry name" value="ABC_transporter-like_CS"/>
</dbReference>
<organism evidence="10 11">
    <name type="scientific">Eubacterium album</name>
    <dbReference type="NCBI Taxonomy" id="2978477"/>
    <lineage>
        <taxon>Bacteria</taxon>
        <taxon>Bacillati</taxon>
        <taxon>Bacillota</taxon>
        <taxon>Clostridia</taxon>
        <taxon>Eubacteriales</taxon>
        <taxon>Eubacteriaceae</taxon>
        <taxon>Eubacterium</taxon>
    </lineage>
</organism>
<keyword evidence="6 7" id="KW-0472">Membrane</keyword>
<evidence type="ECO:0000256" key="3">
    <source>
        <dbReference type="ARBA" id="ARBA00022741"/>
    </source>
</evidence>
<dbReference type="SUPFAM" id="SSF52540">
    <property type="entry name" value="P-loop containing nucleoside triphosphate hydrolases"/>
    <property type="match status" value="1"/>
</dbReference>
<protein>
    <submittedName>
        <fullName evidence="10">ABC transporter ATP-binding protein/permease</fullName>
    </submittedName>
</protein>
<dbReference type="InterPro" id="IPR039421">
    <property type="entry name" value="Type_1_exporter"/>
</dbReference>
<dbReference type="PANTHER" id="PTHR24221">
    <property type="entry name" value="ATP-BINDING CASSETTE SUB-FAMILY B"/>
    <property type="match status" value="1"/>
</dbReference>
<feature type="transmembrane region" description="Helical" evidence="7">
    <location>
        <begin position="442"/>
        <end position="464"/>
    </location>
</feature>
<feature type="transmembrane region" description="Helical" evidence="7">
    <location>
        <begin position="323"/>
        <end position="345"/>
    </location>
</feature>
<keyword evidence="11" id="KW-1185">Reference proteome</keyword>
<keyword evidence="2 7" id="KW-0812">Transmembrane</keyword>
<evidence type="ECO:0000256" key="6">
    <source>
        <dbReference type="ARBA" id="ARBA00023136"/>
    </source>
</evidence>
<dbReference type="InterPro" id="IPR003439">
    <property type="entry name" value="ABC_transporter-like_ATP-bd"/>
</dbReference>
<keyword evidence="4 10" id="KW-0067">ATP-binding</keyword>
<feature type="transmembrane region" description="Helical" evidence="7">
    <location>
        <begin position="403"/>
        <end position="422"/>
    </location>
</feature>
<reference evidence="10" key="1">
    <citation type="submission" date="2022-09" db="EMBL/GenBank/DDBJ databases">
        <title>Eubacterium sp. LFL-14 isolated from human feces.</title>
        <authorList>
            <person name="Liu F."/>
        </authorList>
    </citation>
    <scope>NUCLEOTIDE SEQUENCE</scope>
    <source>
        <strain evidence="10">LFL-14</strain>
    </source>
</reference>
<dbReference type="InterPro" id="IPR003593">
    <property type="entry name" value="AAA+_ATPase"/>
</dbReference>
<evidence type="ECO:0000313" key="10">
    <source>
        <dbReference type="EMBL" id="MCT7399914.1"/>
    </source>
</evidence>
<dbReference type="CDD" id="cd18548">
    <property type="entry name" value="ABC_6TM_Tm287_like"/>
    <property type="match status" value="1"/>
</dbReference>
<evidence type="ECO:0000256" key="4">
    <source>
        <dbReference type="ARBA" id="ARBA00022840"/>
    </source>
</evidence>
<dbReference type="InterPro" id="IPR011527">
    <property type="entry name" value="ABC1_TM_dom"/>
</dbReference>
<evidence type="ECO:0000256" key="7">
    <source>
        <dbReference type="SAM" id="Phobius"/>
    </source>
</evidence>
<feature type="domain" description="ABC transmembrane type-1" evidence="9">
    <location>
        <begin position="212"/>
        <end position="466"/>
    </location>
</feature>
<evidence type="ECO:0000256" key="5">
    <source>
        <dbReference type="ARBA" id="ARBA00022989"/>
    </source>
</evidence>
<dbReference type="SUPFAM" id="SSF90123">
    <property type="entry name" value="ABC transporter transmembrane region"/>
    <property type="match status" value="1"/>
</dbReference>
<dbReference type="Pfam" id="PF00664">
    <property type="entry name" value="ABC_membrane"/>
    <property type="match status" value="1"/>
</dbReference>
<keyword evidence="5 7" id="KW-1133">Transmembrane helix</keyword>
<feature type="transmembrane region" description="Helical" evidence="7">
    <location>
        <begin position="293"/>
        <end position="317"/>
    </location>
</feature>
<dbReference type="PANTHER" id="PTHR24221:SF276">
    <property type="entry name" value="ABC TRANSPORTER, ATP-BINDING_PERMEASE PROTEIN"/>
    <property type="match status" value="1"/>
</dbReference>
<keyword evidence="3" id="KW-0547">Nucleotide-binding</keyword>
<dbReference type="InterPro" id="IPR027417">
    <property type="entry name" value="P-loop_NTPase"/>
</dbReference>
<dbReference type="Gene3D" id="3.40.50.300">
    <property type="entry name" value="P-loop containing nucleotide triphosphate hydrolases"/>
    <property type="match status" value="1"/>
</dbReference>
<evidence type="ECO:0000256" key="2">
    <source>
        <dbReference type="ARBA" id="ARBA00022692"/>
    </source>
</evidence>
<dbReference type="Proteomes" id="UP001431199">
    <property type="component" value="Unassembled WGS sequence"/>
</dbReference>
<dbReference type="Pfam" id="PF00005">
    <property type="entry name" value="ABC_tran"/>
    <property type="match status" value="1"/>
</dbReference>
<dbReference type="RefSeq" id="WP_117910391.1">
    <property type="nucleotide sequence ID" value="NZ_JAODBU010000014.1"/>
</dbReference>
<feature type="transmembrane region" description="Helical" evidence="7">
    <location>
        <begin position="227"/>
        <end position="245"/>
    </location>
</feature>
<dbReference type="SMART" id="SM00382">
    <property type="entry name" value="AAA"/>
    <property type="match status" value="1"/>
</dbReference>
<evidence type="ECO:0000256" key="1">
    <source>
        <dbReference type="ARBA" id="ARBA00004651"/>
    </source>
</evidence>
<dbReference type="EMBL" id="JAODBU010000014">
    <property type="protein sequence ID" value="MCT7399914.1"/>
    <property type="molecule type" value="Genomic_DNA"/>
</dbReference>
<comment type="subcellular location">
    <subcellularLocation>
        <location evidence="1">Cell membrane</location>
        <topology evidence="1">Multi-pass membrane protein</topology>
    </subcellularLocation>
</comment>
<evidence type="ECO:0000259" key="8">
    <source>
        <dbReference type="PROSITE" id="PS50893"/>
    </source>
</evidence>
<feature type="domain" description="ABC transporter" evidence="8">
    <location>
        <begin position="500"/>
        <end position="735"/>
    </location>
</feature>
<evidence type="ECO:0000259" key="9">
    <source>
        <dbReference type="PROSITE" id="PS50929"/>
    </source>
</evidence>
<evidence type="ECO:0000313" key="11">
    <source>
        <dbReference type="Proteomes" id="UP001431199"/>
    </source>
</evidence>
<dbReference type="InterPro" id="IPR036640">
    <property type="entry name" value="ABC1_TM_sf"/>
</dbReference>